<accession>A0AA45R5Z9</accession>
<name>A0AA45R5Z9_9PSEU</name>
<gene>
    <name evidence="3" type="ORF">KCV87_09070</name>
</gene>
<dbReference type="AlphaFoldDB" id="A0AA45R5Z9"/>
<feature type="compositionally biased region" description="Gly residues" evidence="2">
    <location>
        <begin position="22"/>
        <end position="35"/>
    </location>
</feature>
<dbReference type="Proteomes" id="UP000677152">
    <property type="component" value="Chromosome"/>
</dbReference>
<protein>
    <recommendedName>
        <fullName evidence="5">PE domain-containing protein</fullName>
    </recommendedName>
</protein>
<sequence length="144" mass="14766">MADDGAGGTGEGKISFWADTAGGAGGASSAGGHQGGQTEFTVSLEGAKALRASLEKVVETFYESYSDVNAVKSKKSFGVDPHSASLGEANERSLSGQGVGYLWANKKASEVVVRTIAKLDEAIKQYEEVDDEASSALKNSGTGL</sequence>
<feature type="compositionally biased region" description="Gly residues" evidence="2">
    <location>
        <begin position="1"/>
        <end position="11"/>
    </location>
</feature>
<evidence type="ECO:0000313" key="4">
    <source>
        <dbReference type="Proteomes" id="UP000677152"/>
    </source>
</evidence>
<evidence type="ECO:0008006" key="5">
    <source>
        <dbReference type="Google" id="ProtNLM"/>
    </source>
</evidence>
<feature type="region of interest" description="Disordered" evidence="2">
    <location>
        <begin position="1"/>
        <end position="37"/>
    </location>
</feature>
<organism evidence="3 4">
    <name type="scientific">Actinosynnema pretiosum subsp. pretiosum</name>
    <dbReference type="NCBI Taxonomy" id="103721"/>
    <lineage>
        <taxon>Bacteria</taxon>
        <taxon>Bacillati</taxon>
        <taxon>Actinomycetota</taxon>
        <taxon>Actinomycetes</taxon>
        <taxon>Pseudonocardiales</taxon>
        <taxon>Pseudonocardiaceae</taxon>
        <taxon>Actinosynnema</taxon>
    </lineage>
</organism>
<dbReference type="EMBL" id="CP073249">
    <property type="protein sequence ID" value="QUF06183.1"/>
    <property type="molecule type" value="Genomic_DNA"/>
</dbReference>
<keyword evidence="1" id="KW-0175">Coiled coil</keyword>
<evidence type="ECO:0000256" key="2">
    <source>
        <dbReference type="SAM" id="MobiDB-lite"/>
    </source>
</evidence>
<feature type="coiled-coil region" evidence="1">
    <location>
        <begin position="112"/>
        <end position="139"/>
    </location>
</feature>
<reference evidence="3" key="1">
    <citation type="submission" date="2021-04" db="EMBL/GenBank/DDBJ databases">
        <title>Genomic sequence of Actinosynnema pretiosum subsp. pretiosum ATCC 31280 (C-14919).</title>
        <authorList>
            <person name="Bai L."/>
            <person name="Wang X."/>
            <person name="Xiao Y."/>
        </authorList>
    </citation>
    <scope>NUCLEOTIDE SEQUENCE</scope>
    <source>
        <strain evidence="3">ATCC 31280</strain>
    </source>
</reference>
<proteinExistence type="predicted"/>
<evidence type="ECO:0000256" key="1">
    <source>
        <dbReference type="SAM" id="Coils"/>
    </source>
</evidence>
<evidence type="ECO:0000313" key="3">
    <source>
        <dbReference type="EMBL" id="QUF06183.1"/>
    </source>
</evidence>